<feature type="compositionally biased region" description="Low complexity" evidence="1">
    <location>
        <begin position="13"/>
        <end position="33"/>
    </location>
</feature>
<evidence type="ECO:0000256" key="1">
    <source>
        <dbReference type="SAM" id="MobiDB-lite"/>
    </source>
</evidence>
<gene>
    <name evidence="4" type="ORF">ACHAWU_001714</name>
</gene>
<dbReference type="AlphaFoldDB" id="A0ABD3M864"/>
<sequence length="187" mass="20493">MICLFAMRYETPSSAPASASDLDSASSENNENASTHRGKLSIGYILILLNLFSCASGLCFKYIHIVSLKYSLAGLFLLLSIAVTIYIATSCIESSDMRFNEDGVEGRHHRFRTPFVPYLPALGIYANWFLMAHIGWVGMVMLVGYVLFGVILYAAISLGKSFLEHGKCNSVSDLQEALLEGNDADAF</sequence>
<reference evidence="4 5" key="1">
    <citation type="submission" date="2024-10" db="EMBL/GenBank/DDBJ databases">
        <title>Updated reference genomes for cyclostephanoid diatoms.</title>
        <authorList>
            <person name="Roberts W.R."/>
            <person name="Alverson A.J."/>
        </authorList>
    </citation>
    <scope>NUCLEOTIDE SEQUENCE [LARGE SCALE GENOMIC DNA]</scope>
    <source>
        <strain evidence="4 5">AJA232-27</strain>
    </source>
</reference>
<evidence type="ECO:0000313" key="5">
    <source>
        <dbReference type="Proteomes" id="UP001530293"/>
    </source>
</evidence>
<organism evidence="4 5">
    <name type="scientific">Discostella pseudostelligera</name>
    <dbReference type="NCBI Taxonomy" id="259834"/>
    <lineage>
        <taxon>Eukaryota</taxon>
        <taxon>Sar</taxon>
        <taxon>Stramenopiles</taxon>
        <taxon>Ochrophyta</taxon>
        <taxon>Bacillariophyta</taxon>
        <taxon>Coscinodiscophyceae</taxon>
        <taxon>Thalassiosirophycidae</taxon>
        <taxon>Stephanodiscales</taxon>
        <taxon>Stephanodiscaceae</taxon>
        <taxon>Discostella</taxon>
    </lineage>
</organism>
<dbReference type="EMBL" id="JALLBG020000190">
    <property type="protein sequence ID" value="KAL3760204.1"/>
    <property type="molecule type" value="Genomic_DNA"/>
</dbReference>
<dbReference type="Proteomes" id="UP001530293">
    <property type="component" value="Unassembled WGS sequence"/>
</dbReference>
<keyword evidence="2" id="KW-0472">Membrane</keyword>
<feature type="transmembrane region" description="Helical" evidence="2">
    <location>
        <begin position="70"/>
        <end position="92"/>
    </location>
</feature>
<proteinExistence type="predicted"/>
<evidence type="ECO:0000259" key="3">
    <source>
        <dbReference type="Pfam" id="PF13906"/>
    </source>
</evidence>
<accession>A0ABD3M864</accession>
<keyword evidence="5" id="KW-1185">Reference proteome</keyword>
<dbReference type="InterPro" id="IPR029485">
    <property type="entry name" value="CAT_C"/>
</dbReference>
<protein>
    <recommendedName>
        <fullName evidence="3">Cationic amino acid transporter C-terminal domain-containing protein</fullName>
    </recommendedName>
</protein>
<feature type="region of interest" description="Disordered" evidence="1">
    <location>
        <begin position="13"/>
        <end position="34"/>
    </location>
</feature>
<evidence type="ECO:0000256" key="2">
    <source>
        <dbReference type="SAM" id="Phobius"/>
    </source>
</evidence>
<keyword evidence="2" id="KW-0812">Transmembrane</keyword>
<name>A0ABD3M864_9STRA</name>
<feature type="domain" description="Cationic amino acid transporter C-terminal" evidence="3">
    <location>
        <begin position="111"/>
        <end position="156"/>
    </location>
</feature>
<feature type="transmembrane region" description="Helical" evidence="2">
    <location>
        <begin position="42"/>
        <end position="64"/>
    </location>
</feature>
<keyword evidence="2" id="KW-1133">Transmembrane helix</keyword>
<evidence type="ECO:0000313" key="4">
    <source>
        <dbReference type="EMBL" id="KAL3760204.1"/>
    </source>
</evidence>
<feature type="transmembrane region" description="Helical" evidence="2">
    <location>
        <begin position="136"/>
        <end position="156"/>
    </location>
</feature>
<comment type="caution">
    <text evidence="4">The sequence shown here is derived from an EMBL/GenBank/DDBJ whole genome shotgun (WGS) entry which is preliminary data.</text>
</comment>
<dbReference type="Pfam" id="PF13906">
    <property type="entry name" value="AA_permease_C"/>
    <property type="match status" value="1"/>
</dbReference>
<dbReference type="Gene3D" id="1.20.1740.10">
    <property type="entry name" value="Amino acid/polyamine transporter I"/>
    <property type="match status" value="1"/>
</dbReference>